<dbReference type="Gene3D" id="3.90.25.10">
    <property type="entry name" value="UDP-galactose 4-epimerase, domain 1"/>
    <property type="match status" value="1"/>
</dbReference>
<comment type="caution">
    <text evidence="9">The sequence shown here is derived from an EMBL/GenBank/DDBJ whole genome shotgun (WGS) entry which is preliminary data.</text>
</comment>
<accession>A0A0M0LH92</accession>
<proteinExistence type="inferred from homology"/>
<dbReference type="GO" id="GO:0008460">
    <property type="term" value="F:dTDP-glucose 4,6-dehydratase activity"/>
    <property type="evidence" value="ECO:0007669"/>
    <property type="project" value="UniProtKB-EC"/>
</dbReference>
<evidence type="ECO:0000256" key="2">
    <source>
        <dbReference type="ARBA" id="ARBA00001911"/>
    </source>
</evidence>
<comment type="catalytic activity">
    <reaction evidence="1">
        <text>dTDP-alpha-D-glucose = dTDP-4-dehydro-6-deoxy-alpha-D-glucose + H2O</text>
        <dbReference type="Rhea" id="RHEA:17221"/>
        <dbReference type="ChEBI" id="CHEBI:15377"/>
        <dbReference type="ChEBI" id="CHEBI:57477"/>
        <dbReference type="ChEBI" id="CHEBI:57649"/>
        <dbReference type="EC" id="4.2.1.46"/>
    </reaction>
</comment>
<dbReference type="PATRIC" id="fig|284581.3.peg.414"/>
<sequence length="315" mass="36509">MRRILVTGGAGFIGSEFIRQMMKYTEDEVTNVDLLTYASSEEALREVDRHPRYRFIQGDVSKKSDVEKIFEQPYDVVVHFAAESHVDRSIENPERFLETNIMGTYQLLEQIKRSPQTMFLQVSTDEVYGSLGDGDASFTSTTPLSPTNPYAVSKASADMLVLSYVRTYGIQAMVSRCSNNYGPYQHEEKFIPKVIRNALTNQPIPIYGDGQQMRDWLFVEDHCEGLRKLLDVGKSGEVYHFGGLQEKRNIEVVEQVLAYLQQPRSLLQHVQDRKGHDYRYSMCWKETEKSIQWRPSTPFDEGLKRTIRWYEENMK</sequence>
<evidence type="ECO:0000259" key="8">
    <source>
        <dbReference type="Pfam" id="PF16363"/>
    </source>
</evidence>
<evidence type="ECO:0000256" key="7">
    <source>
        <dbReference type="ARBA" id="ARBA00023239"/>
    </source>
</evidence>
<keyword evidence="6" id="KW-0520">NAD</keyword>
<evidence type="ECO:0000256" key="5">
    <source>
        <dbReference type="ARBA" id="ARBA00016977"/>
    </source>
</evidence>
<keyword evidence="10" id="KW-1185">Reference proteome</keyword>
<evidence type="ECO:0000313" key="9">
    <source>
        <dbReference type="EMBL" id="KOO50341.1"/>
    </source>
</evidence>
<dbReference type="Gene3D" id="3.40.50.720">
    <property type="entry name" value="NAD(P)-binding Rossmann-like Domain"/>
    <property type="match status" value="1"/>
</dbReference>
<dbReference type="Proteomes" id="UP000037558">
    <property type="component" value="Unassembled WGS sequence"/>
</dbReference>
<evidence type="ECO:0000313" key="10">
    <source>
        <dbReference type="Proteomes" id="UP000037558"/>
    </source>
</evidence>
<dbReference type="InterPro" id="IPR016040">
    <property type="entry name" value="NAD(P)-bd_dom"/>
</dbReference>
<dbReference type="GO" id="GO:0009225">
    <property type="term" value="P:nucleotide-sugar metabolic process"/>
    <property type="evidence" value="ECO:0007669"/>
    <property type="project" value="InterPro"/>
</dbReference>
<dbReference type="AlphaFoldDB" id="A0A0M0LH92"/>
<protein>
    <recommendedName>
        <fullName evidence="5">dTDP-glucose 4,6-dehydratase</fullName>
        <ecNumber evidence="4">4.2.1.46</ecNumber>
    </recommendedName>
</protein>
<reference evidence="10" key="1">
    <citation type="submission" date="2015-08" db="EMBL/GenBank/DDBJ databases">
        <title>Fjat-14210 dsm16467.</title>
        <authorList>
            <person name="Liu B."/>
            <person name="Wang J."/>
            <person name="Zhu Y."/>
            <person name="Liu G."/>
            <person name="Chen Q."/>
            <person name="Chen Z."/>
            <person name="Lan J."/>
            <person name="Che J."/>
            <person name="Ge C."/>
            <person name="Shi H."/>
            <person name="Pan Z."/>
            <person name="Liu X."/>
        </authorList>
    </citation>
    <scope>NUCLEOTIDE SEQUENCE [LARGE SCALE GENOMIC DNA]</scope>
    <source>
        <strain evidence="10">DSM 16467</strain>
    </source>
</reference>
<comment type="cofactor">
    <cofactor evidence="2">
        <name>NAD(+)</name>
        <dbReference type="ChEBI" id="CHEBI:57540"/>
    </cofactor>
</comment>
<dbReference type="PANTHER" id="PTHR43000">
    <property type="entry name" value="DTDP-D-GLUCOSE 4,6-DEHYDRATASE-RELATED"/>
    <property type="match status" value="1"/>
</dbReference>
<comment type="similarity">
    <text evidence="3">Belongs to the NAD(P)-dependent epimerase/dehydratase family. dTDP-glucose dehydratase subfamily.</text>
</comment>
<dbReference type="NCBIfam" id="TIGR01181">
    <property type="entry name" value="dTDP_gluc_dehyt"/>
    <property type="match status" value="1"/>
</dbReference>
<dbReference type="CDD" id="cd05246">
    <property type="entry name" value="dTDP_GD_SDR_e"/>
    <property type="match status" value="1"/>
</dbReference>
<dbReference type="RefSeq" id="WP_053399491.1">
    <property type="nucleotide sequence ID" value="NZ_JAUKEN010000002.1"/>
</dbReference>
<dbReference type="InterPro" id="IPR036291">
    <property type="entry name" value="NAD(P)-bd_dom_sf"/>
</dbReference>
<dbReference type="InterPro" id="IPR005888">
    <property type="entry name" value="dTDP_Gluc_deHydtase"/>
</dbReference>
<evidence type="ECO:0000256" key="3">
    <source>
        <dbReference type="ARBA" id="ARBA00008178"/>
    </source>
</evidence>
<evidence type="ECO:0000256" key="4">
    <source>
        <dbReference type="ARBA" id="ARBA00011990"/>
    </source>
</evidence>
<dbReference type="STRING" id="284581.AMD01_00845"/>
<dbReference type="OrthoDB" id="9811743at2"/>
<dbReference type="EMBL" id="LILC01000002">
    <property type="protein sequence ID" value="KOO50341.1"/>
    <property type="molecule type" value="Genomic_DNA"/>
</dbReference>
<evidence type="ECO:0000256" key="6">
    <source>
        <dbReference type="ARBA" id="ARBA00023027"/>
    </source>
</evidence>
<dbReference type="EC" id="4.2.1.46" evidence="4"/>
<feature type="domain" description="NAD(P)-binding" evidence="8">
    <location>
        <begin position="5"/>
        <end position="306"/>
    </location>
</feature>
<dbReference type="SUPFAM" id="SSF51735">
    <property type="entry name" value="NAD(P)-binding Rossmann-fold domains"/>
    <property type="match status" value="1"/>
</dbReference>
<dbReference type="Pfam" id="PF16363">
    <property type="entry name" value="GDP_Man_Dehyd"/>
    <property type="match status" value="1"/>
</dbReference>
<organism evidence="9 10">
    <name type="scientific">Priestia koreensis</name>
    <dbReference type="NCBI Taxonomy" id="284581"/>
    <lineage>
        <taxon>Bacteria</taxon>
        <taxon>Bacillati</taxon>
        <taxon>Bacillota</taxon>
        <taxon>Bacilli</taxon>
        <taxon>Bacillales</taxon>
        <taxon>Bacillaceae</taxon>
        <taxon>Priestia</taxon>
    </lineage>
</organism>
<evidence type="ECO:0000256" key="1">
    <source>
        <dbReference type="ARBA" id="ARBA00001539"/>
    </source>
</evidence>
<gene>
    <name evidence="9" type="ORF">AMD01_00845</name>
</gene>
<keyword evidence="7" id="KW-0456">Lyase</keyword>
<name>A0A0M0LH92_9BACI</name>